<dbReference type="OrthoDB" id="312936at2759"/>
<accession>A0A8S1MQT6</accession>
<feature type="coiled-coil region" evidence="1">
    <location>
        <begin position="156"/>
        <end position="193"/>
    </location>
</feature>
<dbReference type="Proteomes" id="UP000692954">
    <property type="component" value="Unassembled WGS sequence"/>
</dbReference>
<proteinExistence type="predicted"/>
<dbReference type="InterPro" id="IPR050827">
    <property type="entry name" value="CRP1_MDG1_kinase"/>
</dbReference>
<dbReference type="EMBL" id="CAJJDN010000039">
    <property type="protein sequence ID" value="CAD8079346.1"/>
    <property type="molecule type" value="Genomic_DNA"/>
</dbReference>
<evidence type="ECO:0000259" key="2">
    <source>
        <dbReference type="Pfam" id="PF16561"/>
    </source>
</evidence>
<keyword evidence="4" id="KW-1185">Reference proteome</keyword>
<feature type="domain" description="AMP-activated protein kinase glycogen-binding" evidence="2">
    <location>
        <begin position="233"/>
        <end position="297"/>
    </location>
</feature>
<gene>
    <name evidence="3" type="ORF">PSON_ATCC_30995.1.T0390041</name>
</gene>
<evidence type="ECO:0000256" key="1">
    <source>
        <dbReference type="SAM" id="Coils"/>
    </source>
</evidence>
<keyword evidence="1" id="KW-0175">Coiled coil</keyword>
<sequence>MGNLCLRKKEKSQQNQYNLSDENHITYTPATLDELDKKIKIESQGMFNYHILDDNSSEALISNMDSKQDQFEQGQNQTSIQIYNHFDKDAETLQKQGELAKAELQKMKKQQNDSAGFQYDQQLKQNLFSKQDDSEDSRLCKQEERIQIKEGDETHVNKYEQEQEAENMRLQQIEEERIRQEQLAEKLRLEQIEQETIKQEQVAEDSGQGYFDEETVEQNLDFNQLQHQTENINFKFVWTSGGNKIFLTGSWLNWTDQLELIQIDDRFEIELELPKGIHEFKFIVDDEWKVSDQYEYNGQNNQINV</sequence>
<organism evidence="3 4">
    <name type="scientific">Paramecium sonneborni</name>
    <dbReference type="NCBI Taxonomy" id="65129"/>
    <lineage>
        <taxon>Eukaryota</taxon>
        <taxon>Sar</taxon>
        <taxon>Alveolata</taxon>
        <taxon>Ciliophora</taxon>
        <taxon>Intramacronucleata</taxon>
        <taxon>Oligohymenophorea</taxon>
        <taxon>Peniculida</taxon>
        <taxon>Parameciidae</taxon>
        <taxon>Paramecium</taxon>
    </lineage>
</organism>
<reference evidence="3" key="1">
    <citation type="submission" date="2021-01" db="EMBL/GenBank/DDBJ databases">
        <authorList>
            <consortium name="Genoscope - CEA"/>
            <person name="William W."/>
        </authorList>
    </citation>
    <scope>NUCLEOTIDE SEQUENCE</scope>
</reference>
<dbReference type="PANTHER" id="PTHR10343">
    <property type="entry name" value="5'-AMP-ACTIVATED PROTEIN KINASE , BETA SUBUNIT"/>
    <property type="match status" value="1"/>
</dbReference>
<dbReference type="CDD" id="cd02859">
    <property type="entry name" value="E_set_AMPKbeta_like_N"/>
    <property type="match status" value="1"/>
</dbReference>
<evidence type="ECO:0000313" key="3">
    <source>
        <dbReference type="EMBL" id="CAD8079346.1"/>
    </source>
</evidence>
<comment type="caution">
    <text evidence="3">The sequence shown here is derived from an EMBL/GenBank/DDBJ whole genome shotgun (WGS) entry which is preliminary data.</text>
</comment>
<dbReference type="Pfam" id="PF16561">
    <property type="entry name" value="AMPK1_CBM"/>
    <property type="match status" value="1"/>
</dbReference>
<dbReference type="PANTHER" id="PTHR10343:SF84">
    <property type="entry name" value="5'-AMP-ACTIVATED PROTEIN KINASE SUBUNIT BETA-1"/>
    <property type="match status" value="1"/>
</dbReference>
<dbReference type="AlphaFoldDB" id="A0A8S1MQT6"/>
<dbReference type="InterPro" id="IPR032640">
    <property type="entry name" value="AMPK1_CBM"/>
</dbReference>
<name>A0A8S1MQT6_9CILI</name>
<protein>
    <recommendedName>
        <fullName evidence="2">AMP-activated protein kinase glycogen-binding domain-containing protein</fullName>
    </recommendedName>
</protein>
<evidence type="ECO:0000313" key="4">
    <source>
        <dbReference type="Proteomes" id="UP000692954"/>
    </source>
</evidence>